<evidence type="ECO:0000259" key="4">
    <source>
        <dbReference type="PROSITE" id="PS01124"/>
    </source>
</evidence>
<protein>
    <submittedName>
        <fullName evidence="5">Helix-turn-helix domain-containing protein</fullName>
    </submittedName>
</protein>
<sequence>MRIAHASPEPALRAFVERYWWCEGEAGDLPLLLPGTGAELWIHYTGGVEPCPADGLPPRPLPAAHLVCLRQTRWSLTSRAAVGFVAVRFRAGALRHFLGPGVDDVADQVVSAADLWGPAGRRMTDEVRLAADPGARTDVLDRFLTGLLDGHHRADAWMDAAVRLVYRSPGDLRMDALAERLGVGARRLQRAFPPAVGAGPKGFQRLARFQKLTRALLLEDQRRYLPAALGAGFYDQNHFIREFRHFTDQRPTALLGRGLSHFYYQPLRDPGQAGHRLGEREVR</sequence>
<dbReference type="EMBL" id="CP163445">
    <property type="protein sequence ID" value="XDQ83420.1"/>
    <property type="molecule type" value="Genomic_DNA"/>
</dbReference>
<dbReference type="PANTHER" id="PTHR46796">
    <property type="entry name" value="HTH-TYPE TRANSCRIPTIONAL ACTIVATOR RHAS-RELATED"/>
    <property type="match status" value="1"/>
</dbReference>
<proteinExistence type="predicted"/>
<dbReference type="AlphaFoldDB" id="A0AB39TWD2"/>
<dbReference type="SUPFAM" id="SSF46689">
    <property type="entry name" value="Homeodomain-like"/>
    <property type="match status" value="1"/>
</dbReference>
<keyword evidence="1" id="KW-0805">Transcription regulation</keyword>
<reference evidence="5" key="1">
    <citation type="submission" date="2024-07" db="EMBL/GenBank/DDBJ databases">
        <authorList>
            <person name="Yu S.T."/>
        </authorList>
    </citation>
    <scope>NUCLEOTIDE SEQUENCE</scope>
    <source>
        <strain evidence="5">Y1</strain>
    </source>
</reference>
<accession>A0AB39TWD2</accession>
<dbReference type="Pfam" id="PF12833">
    <property type="entry name" value="HTH_18"/>
    <property type="match status" value="1"/>
</dbReference>
<name>A0AB39TWD2_9ACTN</name>
<evidence type="ECO:0000256" key="3">
    <source>
        <dbReference type="ARBA" id="ARBA00023163"/>
    </source>
</evidence>
<dbReference type="GO" id="GO:0003700">
    <property type="term" value="F:DNA-binding transcription factor activity"/>
    <property type="evidence" value="ECO:0007669"/>
    <property type="project" value="InterPro"/>
</dbReference>
<dbReference type="InterPro" id="IPR018060">
    <property type="entry name" value="HTH_AraC"/>
</dbReference>
<dbReference type="InterPro" id="IPR050204">
    <property type="entry name" value="AraC_XylS_family_regulators"/>
</dbReference>
<dbReference type="Pfam" id="PF20240">
    <property type="entry name" value="DUF6597"/>
    <property type="match status" value="1"/>
</dbReference>
<dbReference type="Gene3D" id="1.10.10.60">
    <property type="entry name" value="Homeodomain-like"/>
    <property type="match status" value="1"/>
</dbReference>
<evidence type="ECO:0000256" key="2">
    <source>
        <dbReference type="ARBA" id="ARBA00023125"/>
    </source>
</evidence>
<dbReference type="RefSeq" id="WP_369185549.1">
    <property type="nucleotide sequence ID" value="NZ_CP163445.1"/>
</dbReference>
<dbReference type="InterPro" id="IPR046532">
    <property type="entry name" value="DUF6597"/>
</dbReference>
<evidence type="ECO:0000256" key="1">
    <source>
        <dbReference type="ARBA" id="ARBA00023015"/>
    </source>
</evidence>
<keyword evidence="3" id="KW-0804">Transcription</keyword>
<gene>
    <name evidence="5" type="ORF">AB2U05_35395</name>
</gene>
<keyword evidence="2" id="KW-0238">DNA-binding</keyword>
<organism evidence="5">
    <name type="scientific">Streptomyces sp. Y1</name>
    <dbReference type="NCBI Taxonomy" id="3238634"/>
    <lineage>
        <taxon>Bacteria</taxon>
        <taxon>Bacillati</taxon>
        <taxon>Actinomycetota</taxon>
        <taxon>Actinomycetes</taxon>
        <taxon>Kitasatosporales</taxon>
        <taxon>Streptomycetaceae</taxon>
        <taxon>Streptomyces</taxon>
    </lineage>
</organism>
<dbReference type="PANTHER" id="PTHR46796:SF15">
    <property type="entry name" value="BLL1074 PROTEIN"/>
    <property type="match status" value="1"/>
</dbReference>
<dbReference type="PROSITE" id="PS01124">
    <property type="entry name" value="HTH_ARAC_FAMILY_2"/>
    <property type="match status" value="1"/>
</dbReference>
<dbReference type="GO" id="GO:0043565">
    <property type="term" value="F:sequence-specific DNA binding"/>
    <property type="evidence" value="ECO:0007669"/>
    <property type="project" value="InterPro"/>
</dbReference>
<evidence type="ECO:0000313" key="5">
    <source>
        <dbReference type="EMBL" id="XDQ83420.1"/>
    </source>
</evidence>
<feature type="domain" description="HTH araC/xylS-type" evidence="4">
    <location>
        <begin position="159"/>
        <end position="257"/>
    </location>
</feature>
<dbReference type="InterPro" id="IPR009057">
    <property type="entry name" value="Homeodomain-like_sf"/>
</dbReference>
<dbReference type="SMART" id="SM00342">
    <property type="entry name" value="HTH_ARAC"/>
    <property type="match status" value="1"/>
</dbReference>